<gene>
    <name evidence="1" type="ORF">SSLN_LOCUS6811</name>
</gene>
<dbReference type="AlphaFoldDB" id="A0A183SRG3"/>
<protein>
    <submittedName>
        <fullName evidence="3">Secreted protein</fullName>
    </submittedName>
</protein>
<dbReference type="OrthoDB" id="10009287at2759"/>
<keyword evidence="2" id="KW-1185">Reference proteome</keyword>
<evidence type="ECO:0000313" key="1">
    <source>
        <dbReference type="EMBL" id="VDL93196.1"/>
    </source>
</evidence>
<reference evidence="3" key="1">
    <citation type="submission" date="2016-06" db="UniProtKB">
        <authorList>
            <consortium name="WormBaseParasite"/>
        </authorList>
    </citation>
    <scope>IDENTIFICATION</scope>
</reference>
<dbReference type="STRING" id="70667.A0A183SRG3"/>
<organism evidence="3">
    <name type="scientific">Schistocephalus solidus</name>
    <name type="common">Tapeworm</name>
    <dbReference type="NCBI Taxonomy" id="70667"/>
    <lineage>
        <taxon>Eukaryota</taxon>
        <taxon>Metazoa</taxon>
        <taxon>Spiralia</taxon>
        <taxon>Lophotrochozoa</taxon>
        <taxon>Platyhelminthes</taxon>
        <taxon>Cestoda</taxon>
        <taxon>Eucestoda</taxon>
        <taxon>Diphyllobothriidea</taxon>
        <taxon>Diphyllobothriidae</taxon>
        <taxon>Schistocephalus</taxon>
    </lineage>
</organism>
<accession>A0A183SRG3</accession>
<sequence length="163" mass="19200">MLNFNAIIFSIAFGVLLPAYKSYKALKYRNVKNMVGPLKFFDNYFARPSLTTSLLIHPHLSKRETVFFLVFVIPEHRTLMRHSYGQLKQDTVQSCNSGRKGQDLIANHINQRSYSMDDLWRDRRPIDRLAAGDSAQESMTRKSKCEYLMINFCSHCYWKLFRY</sequence>
<dbReference type="Proteomes" id="UP000275846">
    <property type="component" value="Unassembled WGS sequence"/>
</dbReference>
<evidence type="ECO:0000313" key="3">
    <source>
        <dbReference type="WBParaSite" id="SSLN_0000702501-mRNA-1"/>
    </source>
</evidence>
<dbReference type="WBParaSite" id="SSLN_0000702501-mRNA-1">
    <property type="protein sequence ID" value="SSLN_0000702501-mRNA-1"/>
    <property type="gene ID" value="SSLN_0000702501"/>
</dbReference>
<name>A0A183SRG3_SCHSO</name>
<reference evidence="1 2" key="2">
    <citation type="submission" date="2018-11" db="EMBL/GenBank/DDBJ databases">
        <authorList>
            <consortium name="Pathogen Informatics"/>
        </authorList>
    </citation>
    <scope>NUCLEOTIDE SEQUENCE [LARGE SCALE GENOMIC DNA]</scope>
    <source>
        <strain evidence="1 2">NST_G2</strain>
    </source>
</reference>
<dbReference type="EMBL" id="UYSU01033861">
    <property type="protein sequence ID" value="VDL93196.1"/>
    <property type="molecule type" value="Genomic_DNA"/>
</dbReference>
<evidence type="ECO:0000313" key="2">
    <source>
        <dbReference type="Proteomes" id="UP000275846"/>
    </source>
</evidence>
<proteinExistence type="predicted"/>